<dbReference type="GO" id="GO:0005737">
    <property type="term" value="C:cytoplasm"/>
    <property type="evidence" value="ECO:0007669"/>
    <property type="project" value="UniProtKB-SubCell"/>
</dbReference>
<evidence type="ECO:0000313" key="7">
    <source>
        <dbReference type="EMBL" id="SDW88286.1"/>
    </source>
</evidence>
<keyword evidence="4" id="KW-0132">Cell division</keyword>
<evidence type="ECO:0000256" key="5">
    <source>
        <dbReference type="ARBA" id="ARBA00023054"/>
    </source>
</evidence>
<dbReference type="PANTHER" id="PTHR35794:SF2">
    <property type="entry name" value="CELL DIVISION PROTEIN DIVIVA"/>
    <property type="match status" value="1"/>
</dbReference>
<dbReference type="STRING" id="1048340.SAMN05444487_10797"/>
<gene>
    <name evidence="7" type="ORF">SAMN05444487_10797</name>
</gene>
<comment type="subcellular location">
    <subcellularLocation>
        <location evidence="1">Cytoplasm</location>
    </subcellularLocation>
</comment>
<proteinExistence type="inferred from homology"/>
<keyword evidence="3" id="KW-0963">Cytoplasm</keyword>
<evidence type="ECO:0000256" key="2">
    <source>
        <dbReference type="ARBA" id="ARBA00009008"/>
    </source>
</evidence>
<evidence type="ECO:0000256" key="3">
    <source>
        <dbReference type="ARBA" id="ARBA00022490"/>
    </source>
</evidence>
<keyword evidence="6" id="KW-0131">Cell cycle</keyword>
<keyword evidence="8" id="KW-1185">Reference proteome</keyword>
<dbReference type="PANTHER" id="PTHR35794">
    <property type="entry name" value="CELL DIVISION PROTEIN DIVIVA"/>
    <property type="match status" value="1"/>
</dbReference>
<organism evidence="7 8">
    <name type="scientific">Marininema mesophilum</name>
    <dbReference type="NCBI Taxonomy" id="1048340"/>
    <lineage>
        <taxon>Bacteria</taxon>
        <taxon>Bacillati</taxon>
        <taxon>Bacillota</taxon>
        <taxon>Bacilli</taxon>
        <taxon>Bacillales</taxon>
        <taxon>Thermoactinomycetaceae</taxon>
        <taxon>Marininema</taxon>
    </lineage>
</organism>
<keyword evidence="5" id="KW-0175">Coiled coil</keyword>
<accession>A0A1H2X6A6</accession>
<dbReference type="InterPro" id="IPR019933">
    <property type="entry name" value="DivIVA_domain"/>
</dbReference>
<reference evidence="7 8" key="1">
    <citation type="submission" date="2016-10" db="EMBL/GenBank/DDBJ databases">
        <authorList>
            <person name="de Groot N.N."/>
        </authorList>
    </citation>
    <scope>NUCLEOTIDE SEQUENCE [LARGE SCALE GENOMIC DNA]</scope>
    <source>
        <strain evidence="7 8">DSM 45610</strain>
    </source>
</reference>
<comment type="similarity">
    <text evidence="2">Belongs to the DivIVA family.</text>
</comment>
<dbReference type="NCBIfam" id="TIGR03544">
    <property type="entry name" value="DivI1A_domain"/>
    <property type="match status" value="3"/>
</dbReference>
<dbReference type="Pfam" id="PF05103">
    <property type="entry name" value="DivIVA"/>
    <property type="match status" value="3"/>
</dbReference>
<dbReference type="RefSeq" id="WP_245726298.1">
    <property type="nucleotide sequence ID" value="NZ_FNNQ01000007.1"/>
</dbReference>
<dbReference type="Proteomes" id="UP000198534">
    <property type="component" value="Unassembled WGS sequence"/>
</dbReference>
<name>A0A1H2X6A6_9BACL</name>
<dbReference type="GO" id="GO:0051301">
    <property type="term" value="P:cell division"/>
    <property type="evidence" value="ECO:0007669"/>
    <property type="project" value="UniProtKB-KW"/>
</dbReference>
<sequence length="174" mass="20338">MTPVDIHNKEFKTALRGYNRDDVNNFLDQVIHAFEILLRGEGIPKLTPEEIAKHKFRVEMRGYHRDEVNQYIDQIIDSYEGILQQSASQELAFEEDPPGQSHIPASLPQAYPGNHQRITPEEIHSHQFLHAPHGYDIQGVNQFLDRIIHDYAEVLAENRELSERLRQYERPFGR</sequence>
<evidence type="ECO:0000313" key="8">
    <source>
        <dbReference type="Proteomes" id="UP000198534"/>
    </source>
</evidence>
<evidence type="ECO:0000256" key="4">
    <source>
        <dbReference type="ARBA" id="ARBA00022618"/>
    </source>
</evidence>
<protein>
    <submittedName>
        <fullName evidence="7">DivIVA domain-containing protein</fullName>
    </submittedName>
</protein>
<dbReference type="InterPro" id="IPR007793">
    <property type="entry name" value="DivIVA_fam"/>
</dbReference>
<dbReference type="EMBL" id="FNNQ01000007">
    <property type="protein sequence ID" value="SDW88286.1"/>
    <property type="molecule type" value="Genomic_DNA"/>
</dbReference>
<dbReference type="AlphaFoldDB" id="A0A1H2X6A6"/>
<evidence type="ECO:0000256" key="1">
    <source>
        <dbReference type="ARBA" id="ARBA00004496"/>
    </source>
</evidence>
<evidence type="ECO:0000256" key="6">
    <source>
        <dbReference type="ARBA" id="ARBA00023306"/>
    </source>
</evidence>
<dbReference type="Gene3D" id="6.10.250.660">
    <property type="match status" value="3"/>
</dbReference>